<dbReference type="AlphaFoldDB" id="A0A816PNL3"/>
<sequence length="210" mass="24093">MAIENKHWAKEIVQRTKKRDDIVNNRFIGNEINQLSLTVAQASASISDLKTQLLTYWSQVPLYKGPRSAMDAMPQGTLTSSTTEFIASKIVCISLAPDRIQEKAEQLEKVILKYLYHFTEHFKKMTENRIRSAKAQMAEFKALEDFQLASTPPHWNIHLILKSKMKSWSTKNKNRTILLKCIELELPAKWIPKIASSCKADESMISQQEV</sequence>
<evidence type="ECO:0000313" key="2">
    <source>
        <dbReference type="EMBL" id="CAF4028207.1"/>
    </source>
</evidence>
<name>A0A816PNL3_9BILA</name>
<proteinExistence type="predicted"/>
<dbReference type="Proteomes" id="UP000663842">
    <property type="component" value="Unassembled WGS sequence"/>
</dbReference>
<dbReference type="EMBL" id="CAJOBF010002351">
    <property type="protein sequence ID" value="CAF4028207.1"/>
    <property type="molecule type" value="Genomic_DNA"/>
</dbReference>
<protein>
    <submittedName>
        <fullName evidence="1">Uncharacterized protein</fullName>
    </submittedName>
</protein>
<evidence type="ECO:0000313" key="1">
    <source>
        <dbReference type="EMBL" id="CAF2051041.1"/>
    </source>
</evidence>
<accession>A0A816PNL3</accession>
<dbReference type="EMBL" id="CAJNRG010002763">
    <property type="protein sequence ID" value="CAF2051041.1"/>
    <property type="molecule type" value="Genomic_DNA"/>
</dbReference>
<evidence type="ECO:0000313" key="3">
    <source>
        <dbReference type="Proteomes" id="UP000663887"/>
    </source>
</evidence>
<dbReference type="Proteomes" id="UP000663887">
    <property type="component" value="Unassembled WGS sequence"/>
</dbReference>
<comment type="caution">
    <text evidence="1">The sequence shown here is derived from an EMBL/GenBank/DDBJ whole genome shotgun (WGS) entry which is preliminary data.</text>
</comment>
<reference evidence="1" key="1">
    <citation type="submission" date="2021-02" db="EMBL/GenBank/DDBJ databases">
        <authorList>
            <person name="Nowell W R."/>
        </authorList>
    </citation>
    <scope>NUCLEOTIDE SEQUENCE</scope>
</reference>
<organism evidence="1 3">
    <name type="scientific">Rotaria magnacalcarata</name>
    <dbReference type="NCBI Taxonomy" id="392030"/>
    <lineage>
        <taxon>Eukaryota</taxon>
        <taxon>Metazoa</taxon>
        <taxon>Spiralia</taxon>
        <taxon>Gnathifera</taxon>
        <taxon>Rotifera</taxon>
        <taxon>Eurotatoria</taxon>
        <taxon>Bdelloidea</taxon>
        <taxon>Philodinida</taxon>
        <taxon>Philodinidae</taxon>
        <taxon>Rotaria</taxon>
    </lineage>
</organism>
<gene>
    <name evidence="2" type="ORF">UXM345_LOCUS17815</name>
    <name evidence="1" type="ORF">XDN619_LOCUS8532</name>
</gene>